<gene>
    <name evidence="1" type="ORF">D8674_028784</name>
</gene>
<sequence length="83" mass="9395">MGTWSESESEESICSDKSLDDEEKAITFVTSVEKVSPYDHELILYDTEELTYDELSFKSNSFFDEACNVTGNNIELNKKLAAL</sequence>
<reference evidence="2" key="2">
    <citation type="submission" date="2019-10" db="EMBL/GenBank/DDBJ databases">
        <title>A de novo genome assembly of a pear dwarfing rootstock.</title>
        <authorList>
            <person name="Wang F."/>
            <person name="Wang J."/>
            <person name="Li S."/>
            <person name="Zhang Y."/>
            <person name="Fang M."/>
            <person name="Ma L."/>
            <person name="Zhao Y."/>
            <person name="Jiang S."/>
        </authorList>
    </citation>
    <scope>NUCLEOTIDE SEQUENCE [LARGE SCALE GENOMIC DNA]</scope>
</reference>
<dbReference type="Proteomes" id="UP000327157">
    <property type="component" value="Chromosome 6"/>
</dbReference>
<reference evidence="1 2" key="1">
    <citation type="submission" date="2019-09" db="EMBL/GenBank/DDBJ databases">
        <authorList>
            <person name="Ou C."/>
        </authorList>
    </citation>
    <scope>NUCLEOTIDE SEQUENCE [LARGE SCALE GENOMIC DNA]</scope>
    <source>
        <strain evidence="1">S2</strain>
        <tissue evidence="1">Leaf</tissue>
    </source>
</reference>
<protein>
    <submittedName>
        <fullName evidence="1">Uncharacterized protein</fullName>
    </submittedName>
</protein>
<accession>A0A5N5I0A3</accession>
<keyword evidence="2" id="KW-1185">Reference proteome</keyword>
<reference evidence="1 2" key="3">
    <citation type="submission" date="2019-11" db="EMBL/GenBank/DDBJ databases">
        <title>A de novo genome assembly of a pear dwarfing rootstock.</title>
        <authorList>
            <person name="Wang F."/>
            <person name="Wang J."/>
            <person name="Li S."/>
            <person name="Zhang Y."/>
            <person name="Fang M."/>
            <person name="Ma L."/>
            <person name="Zhao Y."/>
            <person name="Jiang S."/>
        </authorList>
    </citation>
    <scope>NUCLEOTIDE SEQUENCE [LARGE SCALE GENOMIC DNA]</scope>
    <source>
        <strain evidence="1">S2</strain>
        <tissue evidence="1">Leaf</tissue>
    </source>
</reference>
<evidence type="ECO:0000313" key="1">
    <source>
        <dbReference type="EMBL" id="KAB2632537.1"/>
    </source>
</evidence>
<dbReference type="EMBL" id="SMOL01000120">
    <property type="protein sequence ID" value="KAB2632537.1"/>
    <property type="molecule type" value="Genomic_DNA"/>
</dbReference>
<organism evidence="1 2">
    <name type="scientific">Pyrus ussuriensis x Pyrus communis</name>
    <dbReference type="NCBI Taxonomy" id="2448454"/>
    <lineage>
        <taxon>Eukaryota</taxon>
        <taxon>Viridiplantae</taxon>
        <taxon>Streptophyta</taxon>
        <taxon>Embryophyta</taxon>
        <taxon>Tracheophyta</taxon>
        <taxon>Spermatophyta</taxon>
        <taxon>Magnoliopsida</taxon>
        <taxon>eudicotyledons</taxon>
        <taxon>Gunneridae</taxon>
        <taxon>Pentapetalae</taxon>
        <taxon>rosids</taxon>
        <taxon>fabids</taxon>
        <taxon>Rosales</taxon>
        <taxon>Rosaceae</taxon>
        <taxon>Amygdaloideae</taxon>
        <taxon>Maleae</taxon>
        <taxon>Pyrus</taxon>
    </lineage>
</organism>
<evidence type="ECO:0000313" key="2">
    <source>
        <dbReference type="Proteomes" id="UP000327157"/>
    </source>
</evidence>
<name>A0A5N5I0A3_9ROSA</name>
<dbReference type="AlphaFoldDB" id="A0A5N5I0A3"/>
<comment type="caution">
    <text evidence="1">The sequence shown here is derived from an EMBL/GenBank/DDBJ whole genome shotgun (WGS) entry which is preliminary data.</text>
</comment>
<proteinExistence type="predicted"/>